<gene>
    <name evidence="1" type="ORF">S01H1_05298</name>
</gene>
<reference evidence="1" key="1">
    <citation type="journal article" date="2014" name="Front. Microbiol.">
        <title>High frequency of phylogenetically diverse reductive dehalogenase-homologous genes in deep subseafloor sedimentary metagenomes.</title>
        <authorList>
            <person name="Kawai M."/>
            <person name="Futagami T."/>
            <person name="Toyoda A."/>
            <person name="Takaki Y."/>
            <person name="Nishi S."/>
            <person name="Hori S."/>
            <person name="Arai W."/>
            <person name="Tsubouchi T."/>
            <person name="Morono Y."/>
            <person name="Uchiyama I."/>
            <person name="Ito T."/>
            <person name="Fujiyama A."/>
            <person name="Inagaki F."/>
            <person name="Takami H."/>
        </authorList>
    </citation>
    <scope>NUCLEOTIDE SEQUENCE</scope>
    <source>
        <strain evidence="1">Expedition CK06-06</strain>
    </source>
</reference>
<organism evidence="1">
    <name type="scientific">marine sediment metagenome</name>
    <dbReference type="NCBI Taxonomy" id="412755"/>
    <lineage>
        <taxon>unclassified sequences</taxon>
        <taxon>metagenomes</taxon>
        <taxon>ecological metagenomes</taxon>
    </lineage>
</organism>
<dbReference type="InterPro" id="IPR043129">
    <property type="entry name" value="ATPase_NBD"/>
</dbReference>
<dbReference type="SUPFAM" id="SSF53067">
    <property type="entry name" value="Actin-like ATPase domain"/>
    <property type="match status" value="1"/>
</dbReference>
<accession>X0T8L6</accession>
<feature type="non-terminal residue" evidence="1">
    <location>
        <position position="1"/>
    </location>
</feature>
<dbReference type="Gene3D" id="3.30.420.40">
    <property type="match status" value="1"/>
</dbReference>
<dbReference type="EMBL" id="BARS01002763">
    <property type="protein sequence ID" value="GAF72425.1"/>
    <property type="molecule type" value="Genomic_DNA"/>
</dbReference>
<proteinExistence type="predicted"/>
<dbReference type="AlphaFoldDB" id="X0T8L6"/>
<evidence type="ECO:0008006" key="2">
    <source>
        <dbReference type="Google" id="ProtNLM"/>
    </source>
</evidence>
<comment type="caution">
    <text evidence="1">The sequence shown here is derived from an EMBL/GenBank/DDBJ whole genome shotgun (WGS) entry which is preliminary data.</text>
</comment>
<sequence length="108" mass="11509">ALDAMHRSTAALPHVTVEQATERINLAARKGRKGIPEIGKNTKESMIAGVGWSMIGAIEALRAIYERNVGPVVLIGTGGAIRFVPKNLEIFDAVHPHLTLEGIAYAVA</sequence>
<name>X0T8L6_9ZZZZ</name>
<evidence type="ECO:0000313" key="1">
    <source>
        <dbReference type="EMBL" id="GAF72425.1"/>
    </source>
</evidence>
<protein>
    <recommendedName>
        <fullName evidence="2">Pantothenate kinase</fullName>
    </recommendedName>
</protein>